<dbReference type="Pfam" id="PF10448">
    <property type="entry name" value="POC3_POC4"/>
    <property type="match status" value="1"/>
</dbReference>
<dbReference type="InterPro" id="IPR053720">
    <property type="entry name" value="Psm_Assembly_Chaperone"/>
</dbReference>
<comment type="caution">
    <text evidence="1">The sequence shown here is derived from an EMBL/GenBank/DDBJ whole genome shotgun (WGS) entry which is preliminary data.</text>
</comment>
<dbReference type="Gene3D" id="3.30.230.90">
    <property type="match status" value="1"/>
</dbReference>
<evidence type="ECO:0000313" key="1">
    <source>
        <dbReference type="EMBL" id="OUT20060.1"/>
    </source>
</evidence>
<evidence type="ECO:0008006" key="3">
    <source>
        <dbReference type="Google" id="ProtNLM"/>
    </source>
</evidence>
<accession>A0A1Z8JHK7</accession>
<dbReference type="AlphaFoldDB" id="A0A1Z8JHK7"/>
<organism evidence="1 2">
    <name type="scientific">Pichia kudriavzevii</name>
    <name type="common">Yeast</name>
    <name type="synonym">Issatchenkia orientalis</name>
    <dbReference type="NCBI Taxonomy" id="4909"/>
    <lineage>
        <taxon>Eukaryota</taxon>
        <taxon>Fungi</taxon>
        <taxon>Dikarya</taxon>
        <taxon>Ascomycota</taxon>
        <taxon>Saccharomycotina</taxon>
        <taxon>Pichiomycetes</taxon>
        <taxon>Pichiales</taxon>
        <taxon>Pichiaceae</taxon>
        <taxon>Pichia</taxon>
    </lineage>
</organism>
<name>A0A1Z8JHK7_PICKU</name>
<proteinExistence type="predicted"/>
<protein>
    <recommendedName>
        <fullName evidence="3">Proteasome assembly chaperone 3</fullName>
    </recommendedName>
</protein>
<sequence length="168" mass="19039">MSKGFSNQIKESNMNVVLLDGAQHMITCTLLEYLDKIIINMAVDGEIDISYDIQVPELNVIEKPVRKYDYDFEDEEEETRDDRIPVKEEECLNSTIIPTVLIGAGHTLKNQVLASQIGHMMAQHTNKNIILNMSGKLFGKPSAQSEYHEKDSELLTMAKHLIAQTYLV</sequence>
<dbReference type="InterPro" id="IPR018854">
    <property type="entry name" value="Psome_chaperone_3/4"/>
</dbReference>
<dbReference type="EMBL" id="NHMM01000009">
    <property type="protein sequence ID" value="OUT20060.1"/>
    <property type="molecule type" value="Genomic_DNA"/>
</dbReference>
<gene>
    <name evidence="1" type="ORF">CAS74_004794</name>
</gene>
<evidence type="ECO:0000313" key="2">
    <source>
        <dbReference type="Proteomes" id="UP000195871"/>
    </source>
</evidence>
<dbReference type="Proteomes" id="UP000195871">
    <property type="component" value="Unassembled WGS sequence"/>
</dbReference>
<reference evidence="1 2" key="1">
    <citation type="submission" date="2017-05" db="EMBL/GenBank/DDBJ databases">
        <title>The Genome Sequence of Candida krusei Ckrusei653.</title>
        <authorList>
            <person name="Cuomo C."/>
            <person name="Forche A."/>
            <person name="Young S."/>
            <person name="Abouelleil A."/>
            <person name="Cao P."/>
            <person name="Chapman S."/>
            <person name="Cusick C."/>
            <person name="Shea T."/>
            <person name="Nusbaum C."/>
            <person name="Birren B."/>
        </authorList>
    </citation>
    <scope>NUCLEOTIDE SEQUENCE [LARGE SCALE GENOMIC DNA]</scope>
    <source>
        <strain evidence="1 2">Ckrusei653</strain>
    </source>
</reference>
<dbReference type="VEuPathDB" id="FungiDB:C5L36_0A11440"/>